<dbReference type="EMBL" id="JALJOS010000056">
    <property type="protein sequence ID" value="KAK9818736.1"/>
    <property type="molecule type" value="Genomic_DNA"/>
</dbReference>
<dbReference type="InterPro" id="IPR047575">
    <property type="entry name" value="Sm"/>
</dbReference>
<proteinExistence type="predicted"/>
<dbReference type="AlphaFoldDB" id="A0AAW1Q9P3"/>
<dbReference type="PANTHER" id="PTHR21415:SF1">
    <property type="entry name" value="U7 SNRNA-ASSOCIATED SM-LIKE PROTEIN LSM11"/>
    <property type="match status" value="1"/>
</dbReference>
<dbReference type="Pfam" id="PF01423">
    <property type="entry name" value="LSM"/>
    <property type="match status" value="1"/>
</dbReference>
<keyword evidence="4" id="KW-1185">Reference proteome</keyword>
<protein>
    <recommendedName>
        <fullName evidence="2">Sm domain-containing protein</fullName>
    </recommendedName>
</protein>
<feature type="compositionally biased region" description="Basic and acidic residues" evidence="1">
    <location>
        <begin position="1"/>
        <end position="21"/>
    </location>
</feature>
<dbReference type="SUPFAM" id="SSF50182">
    <property type="entry name" value="Sm-like ribonucleoproteins"/>
    <property type="match status" value="1"/>
</dbReference>
<dbReference type="GO" id="GO:0005683">
    <property type="term" value="C:U7 snRNP"/>
    <property type="evidence" value="ECO:0007669"/>
    <property type="project" value="TreeGrafter"/>
</dbReference>
<dbReference type="Proteomes" id="UP001438707">
    <property type="component" value="Unassembled WGS sequence"/>
</dbReference>
<evidence type="ECO:0000256" key="1">
    <source>
        <dbReference type="SAM" id="MobiDB-lite"/>
    </source>
</evidence>
<dbReference type="SMART" id="SM00651">
    <property type="entry name" value="Sm"/>
    <property type="match status" value="1"/>
</dbReference>
<dbReference type="InterPro" id="IPR039267">
    <property type="entry name" value="Lsm11"/>
</dbReference>
<dbReference type="PANTHER" id="PTHR21415">
    <property type="entry name" value="U7 SNRNA-ASSOCIATED SM-LIKE PROTEIN LSM11"/>
    <property type="match status" value="1"/>
</dbReference>
<dbReference type="InterPro" id="IPR010920">
    <property type="entry name" value="LSM_dom_sf"/>
</dbReference>
<name>A0AAW1Q9P3_9CHLO</name>
<evidence type="ECO:0000259" key="2">
    <source>
        <dbReference type="PROSITE" id="PS52002"/>
    </source>
</evidence>
<dbReference type="GO" id="GO:0006398">
    <property type="term" value="P:mRNA 3'-end processing by stem-loop binding and cleavage"/>
    <property type="evidence" value="ECO:0007669"/>
    <property type="project" value="TreeGrafter"/>
</dbReference>
<evidence type="ECO:0000313" key="3">
    <source>
        <dbReference type="EMBL" id="KAK9818736.1"/>
    </source>
</evidence>
<feature type="domain" description="Sm" evidence="2">
    <location>
        <begin position="140"/>
        <end position="250"/>
    </location>
</feature>
<reference evidence="3 4" key="1">
    <citation type="journal article" date="2024" name="Nat. Commun.">
        <title>Phylogenomics reveals the evolutionary origins of lichenization in chlorophyte algae.</title>
        <authorList>
            <person name="Puginier C."/>
            <person name="Libourel C."/>
            <person name="Otte J."/>
            <person name="Skaloud P."/>
            <person name="Haon M."/>
            <person name="Grisel S."/>
            <person name="Petersen M."/>
            <person name="Berrin J.G."/>
            <person name="Delaux P.M."/>
            <person name="Dal Grande F."/>
            <person name="Keller J."/>
        </authorList>
    </citation>
    <scope>NUCLEOTIDE SEQUENCE [LARGE SCALE GENOMIC DNA]</scope>
    <source>
        <strain evidence="3 4">SAG 2145</strain>
    </source>
</reference>
<gene>
    <name evidence="3" type="ORF">WJX74_005626</name>
</gene>
<organism evidence="3 4">
    <name type="scientific">Apatococcus lobatus</name>
    <dbReference type="NCBI Taxonomy" id="904363"/>
    <lineage>
        <taxon>Eukaryota</taxon>
        <taxon>Viridiplantae</taxon>
        <taxon>Chlorophyta</taxon>
        <taxon>core chlorophytes</taxon>
        <taxon>Trebouxiophyceae</taxon>
        <taxon>Chlorellales</taxon>
        <taxon>Chlorellaceae</taxon>
        <taxon>Apatococcus</taxon>
    </lineage>
</organism>
<dbReference type="Gene3D" id="2.30.30.100">
    <property type="match status" value="1"/>
</dbReference>
<feature type="region of interest" description="Disordered" evidence="1">
    <location>
        <begin position="1"/>
        <end position="37"/>
    </location>
</feature>
<dbReference type="PROSITE" id="PS52002">
    <property type="entry name" value="SM"/>
    <property type="match status" value="1"/>
</dbReference>
<accession>A0AAW1Q9P3</accession>
<dbReference type="GO" id="GO:0071209">
    <property type="term" value="F:U7 snRNA binding"/>
    <property type="evidence" value="ECO:0007669"/>
    <property type="project" value="InterPro"/>
</dbReference>
<evidence type="ECO:0000313" key="4">
    <source>
        <dbReference type="Proteomes" id="UP001438707"/>
    </source>
</evidence>
<sequence length="261" mass="29545">MADRLGHTQDRDVSRIRDGHRSRIASPSEDPSTPALDPELDFLGPHFNALKALRTKGMQPPNIKVRPLDNVYLTRGLLPDDDPDSFVARLAKNPRPVRSEEAKAQIARDKSRVLYVARERERLAEKGSALERLVARVTRGPLLLLRRCYENKTAVRVVTRHSHGVRGVATGHLLGFDKYMNMVLQNVEESYTVLLRVQRSKLVILTEGPAAGQEIENVRWVKQQDKRRRHLRQVLLRGDSVVLVSPAPNYPAQPAAKRSRD</sequence>
<comment type="caution">
    <text evidence="3">The sequence shown here is derived from an EMBL/GenBank/DDBJ whole genome shotgun (WGS) entry which is preliminary data.</text>
</comment>
<dbReference type="InterPro" id="IPR001163">
    <property type="entry name" value="Sm_dom_euk/arc"/>
</dbReference>